<gene>
    <name evidence="1" type="ORF">GTU67_06210</name>
</gene>
<dbReference type="Pfam" id="PF12831">
    <property type="entry name" value="FAD_oxidored"/>
    <property type="match status" value="1"/>
</dbReference>
<accession>A0A842HMG5</accession>
<organism evidence="1 2">
    <name type="scientific">Pusillimonas minor</name>
    <dbReference type="NCBI Taxonomy" id="2697024"/>
    <lineage>
        <taxon>Bacteria</taxon>
        <taxon>Pseudomonadati</taxon>
        <taxon>Pseudomonadota</taxon>
        <taxon>Betaproteobacteria</taxon>
        <taxon>Burkholderiales</taxon>
        <taxon>Alcaligenaceae</taxon>
        <taxon>Pusillimonas</taxon>
    </lineage>
</organism>
<sequence>MVSSPEEATDTVWDVIVVGGGPAGSATAITLAKFGQRVLLVDEQGGAKFKLGESLPPVCVGLVKHFLGDIDAPEAGLCGVFHTAGNVSVWATDQAQTTDFFFTQTGFGLCVDRVAFDEALRQKAVAEGVTLLTGARFESCSRLVDSTSNWQVQFSYGMPVHQARYLVDCTGRRSSVAKALGITALETDDKLFAYAQWFATSAQDDDCYTRIEAGPHGWWYTNRLPGGQDDTTRRLVVFHTDKDLSLARLAASAEGFQQILGDSAHIGPLLADHAYRPLGTIRGAAANSQRLASFCGDAWMAVGDAAQAYDPLSSQGIDKALRSGSHAGHLIHYALSDNSVNDRALGRDNHYIGQYVLQQQQLWDKYVSQRDFYYQTQPRWTDQPFWQRRSSLP</sequence>
<protein>
    <submittedName>
        <fullName evidence="1">NAD(P)/FAD-dependent oxidoreductase</fullName>
    </submittedName>
</protein>
<dbReference type="AlphaFoldDB" id="A0A842HMG5"/>
<name>A0A842HMG5_9BURK</name>
<evidence type="ECO:0000313" key="1">
    <source>
        <dbReference type="EMBL" id="MBC2769507.1"/>
    </source>
</evidence>
<dbReference type="PANTHER" id="PTHR43747:SF1">
    <property type="entry name" value="SLR1998 PROTEIN"/>
    <property type="match status" value="1"/>
</dbReference>
<comment type="caution">
    <text evidence="1">The sequence shown here is derived from an EMBL/GenBank/DDBJ whole genome shotgun (WGS) entry which is preliminary data.</text>
</comment>
<evidence type="ECO:0000313" key="2">
    <source>
        <dbReference type="Proteomes" id="UP000545386"/>
    </source>
</evidence>
<dbReference type="EMBL" id="JACJUU010000003">
    <property type="protein sequence ID" value="MBC2769507.1"/>
    <property type="molecule type" value="Genomic_DNA"/>
</dbReference>
<dbReference type="PRINTS" id="PR00420">
    <property type="entry name" value="RNGMNOXGNASE"/>
</dbReference>
<dbReference type="InterPro" id="IPR050816">
    <property type="entry name" value="Flavin-dep_Halogenase_NPB"/>
</dbReference>
<dbReference type="Gene3D" id="3.30.9.100">
    <property type="match status" value="1"/>
</dbReference>
<dbReference type="SUPFAM" id="SSF51905">
    <property type="entry name" value="FAD/NAD(P)-binding domain"/>
    <property type="match status" value="1"/>
</dbReference>
<dbReference type="PANTHER" id="PTHR43747">
    <property type="entry name" value="FAD-BINDING PROTEIN"/>
    <property type="match status" value="1"/>
</dbReference>
<reference evidence="1 2" key="1">
    <citation type="submission" date="2020-08" db="EMBL/GenBank/DDBJ databases">
        <title>Paraeoetvoesia sp. YC-7-48 draft genome sequence.</title>
        <authorList>
            <person name="Yao L."/>
        </authorList>
    </citation>
    <scope>NUCLEOTIDE SEQUENCE [LARGE SCALE GENOMIC DNA]</scope>
    <source>
        <strain evidence="2">YC-7-48</strain>
    </source>
</reference>
<dbReference type="Proteomes" id="UP000545386">
    <property type="component" value="Unassembled WGS sequence"/>
</dbReference>
<dbReference type="InterPro" id="IPR036188">
    <property type="entry name" value="FAD/NAD-bd_sf"/>
</dbReference>
<dbReference type="Gene3D" id="3.50.50.60">
    <property type="entry name" value="FAD/NAD(P)-binding domain"/>
    <property type="match status" value="1"/>
</dbReference>
<keyword evidence="2" id="KW-1185">Reference proteome</keyword>
<proteinExistence type="predicted"/>